<feature type="compositionally biased region" description="Low complexity" evidence="1">
    <location>
        <begin position="41"/>
        <end position="55"/>
    </location>
</feature>
<dbReference type="RefSeq" id="XP_028037692.1">
    <property type="nucleotide sequence ID" value="XM_028181891.1"/>
</dbReference>
<dbReference type="AlphaFoldDB" id="A0A6J2K9S6"/>
<dbReference type="Proteomes" id="UP000504629">
    <property type="component" value="Unplaced"/>
</dbReference>
<reference evidence="3" key="1">
    <citation type="submission" date="2025-08" db="UniProtKB">
        <authorList>
            <consortium name="RefSeq"/>
        </authorList>
    </citation>
    <scope>IDENTIFICATION</scope>
    <source>
        <tissue evidence="3">Silk gland</tissue>
    </source>
</reference>
<evidence type="ECO:0000313" key="2">
    <source>
        <dbReference type="Proteomes" id="UP000504629"/>
    </source>
</evidence>
<name>A0A6J2K9S6_BOMMA</name>
<dbReference type="KEGG" id="bman:114248604"/>
<protein>
    <submittedName>
        <fullName evidence="3">Uncharacterized protein LOC114248604</fullName>
    </submittedName>
</protein>
<accession>A0A6J2K9S6</accession>
<evidence type="ECO:0000313" key="3">
    <source>
        <dbReference type="RefSeq" id="XP_028037692.1"/>
    </source>
</evidence>
<organism evidence="2 3">
    <name type="scientific">Bombyx mandarina</name>
    <name type="common">Wild silk moth</name>
    <name type="synonym">Wild silkworm</name>
    <dbReference type="NCBI Taxonomy" id="7092"/>
    <lineage>
        <taxon>Eukaryota</taxon>
        <taxon>Metazoa</taxon>
        <taxon>Ecdysozoa</taxon>
        <taxon>Arthropoda</taxon>
        <taxon>Hexapoda</taxon>
        <taxon>Insecta</taxon>
        <taxon>Pterygota</taxon>
        <taxon>Neoptera</taxon>
        <taxon>Endopterygota</taxon>
        <taxon>Lepidoptera</taxon>
        <taxon>Glossata</taxon>
        <taxon>Ditrysia</taxon>
        <taxon>Bombycoidea</taxon>
        <taxon>Bombycidae</taxon>
        <taxon>Bombycinae</taxon>
        <taxon>Bombyx</taxon>
    </lineage>
</organism>
<sequence length="122" mass="14710">MTGKHKELVMYFRTDFEINDEKVHRRSRKHHKSSFRDRDSMYSSESSDSSSSSSDFETNPGNPYTIHDDKYEQNWMWKHDMDGEHMNVNPYAPKLHDMNPSGADLFFGRKWWYFNQDDYIPM</sequence>
<evidence type="ECO:0000256" key="1">
    <source>
        <dbReference type="SAM" id="MobiDB-lite"/>
    </source>
</evidence>
<dbReference type="OrthoDB" id="7484933at2759"/>
<feature type="compositionally biased region" description="Basic residues" evidence="1">
    <location>
        <begin position="24"/>
        <end position="33"/>
    </location>
</feature>
<feature type="region of interest" description="Disordered" evidence="1">
    <location>
        <begin position="22"/>
        <end position="67"/>
    </location>
</feature>
<gene>
    <name evidence="3" type="primary">LOC114248604</name>
</gene>
<dbReference type="GeneID" id="114248604"/>
<keyword evidence="2" id="KW-1185">Reference proteome</keyword>
<proteinExistence type="predicted"/>